<keyword evidence="4" id="KW-1185">Reference proteome</keyword>
<dbReference type="NCBIfam" id="NF047839">
    <property type="entry name" value="PspM_Rv2743c"/>
    <property type="match status" value="1"/>
</dbReference>
<evidence type="ECO:0000313" key="3">
    <source>
        <dbReference type="EMBL" id="PRX21547.1"/>
    </source>
</evidence>
<dbReference type="AlphaFoldDB" id="A0A2T0KEW5"/>
<protein>
    <submittedName>
        <fullName evidence="3">Uncharacterized protein</fullName>
    </submittedName>
</protein>
<name>A0A2T0KEW5_9ACTN</name>
<keyword evidence="2" id="KW-0472">Membrane</keyword>
<dbReference type="Proteomes" id="UP000239415">
    <property type="component" value="Unassembled WGS sequence"/>
</dbReference>
<keyword evidence="2" id="KW-0812">Transmembrane</keyword>
<sequence length="352" mass="37243">MDERAKYFRRLKRLRGAARRWSVMGGGLTAAALVMTPYAGIGPGDAAWAAGAGASVVLAWWRWKDHRELAATPAPPPSLPEDKLSAALQRFPAGRTVLREVRRQRNRFALRGSVIADAWERLERASHTMAGLAGRLTGVGETALLEAATAERWLRDLGQRAASVERAIPLGQSGQRDALVESHAGLAEQFSEGVEAYEQLVAAAASYVAEDGHPLAETRHPVYFSLVDAADKLRGIAEGLAELRTGDIRVPPAARSAPRPASDPFGSASDSFGTASDPFLTASDPTEPFRSASSPTEPLRSPSGPTESFRAASGPGGAAYSTSDPLSASDELRETRAGESRRPPGSRSPAAG</sequence>
<dbReference type="Pfam" id="PF25587">
    <property type="entry name" value="Rv2743c"/>
    <property type="match status" value="1"/>
</dbReference>
<feature type="transmembrane region" description="Helical" evidence="2">
    <location>
        <begin position="21"/>
        <end position="40"/>
    </location>
</feature>
<evidence type="ECO:0000256" key="1">
    <source>
        <dbReference type="SAM" id="MobiDB-lite"/>
    </source>
</evidence>
<accession>A0A2T0KEW5</accession>
<dbReference type="InterPro" id="IPR057952">
    <property type="entry name" value="Rv2743c-like"/>
</dbReference>
<keyword evidence="2" id="KW-1133">Transmembrane helix</keyword>
<feature type="region of interest" description="Disordered" evidence="1">
    <location>
        <begin position="251"/>
        <end position="352"/>
    </location>
</feature>
<evidence type="ECO:0000256" key="2">
    <source>
        <dbReference type="SAM" id="Phobius"/>
    </source>
</evidence>
<feature type="compositionally biased region" description="Low complexity" evidence="1">
    <location>
        <begin position="251"/>
        <end position="262"/>
    </location>
</feature>
<dbReference type="EMBL" id="PVMZ01000006">
    <property type="protein sequence ID" value="PRX21547.1"/>
    <property type="molecule type" value="Genomic_DNA"/>
</dbReference>
<evidence type="ECO:0000313" key="4">
    <source>
        <dbReference type="Proteomes" id="UP000239415"/>
    </source>
</evidence>
<proteinExistence type="predicted"/>
<reference evidence="3 4" key="1">
    <citation type="submission" date="2018-03" db="EMBL/GenBank/DDBJ databases">
        <title>Genomic Encyclopedia of Archaeal and Bacterial Type Strains, Phase II (KMG-II): from individual species to whole genera.</title>
        <authorList>
            <person name="Goeker M."/>
        </authorList>
    </citation>
    <scope>NUCLEOTIDE SEQUENCE [LARGE SCALE GENOMIC DNA]</scope>
    <source>
        <strain evidence="3 4">DSM 43146</strain>
    </source>
</reference>
<gene>
    <name evidence="3" type="ORF">CLV67_106327</name>
</gene>
<feature type="compositionally biased region" description="Basic and acidic residues" evidence="1">
    <location>
        <begin position="330"/>
        <end position="342"/>
    </location>
</feature>
<comment type="caution">
    <text evidence="3">The sequence shown here is derived from an EMBL/GenBank/DDBJ whole genome shotgun (WGS) entry which is preliminary data.</text>
</comment>
<organism evidence="3 4">
    <name type="scientific">Actinoplanes italicus</name>
    <dbReference type="NCBI Taxonomy" id="113567"/>
    <lineage>
        <taxon>Bacteria</taxon>
        <taxon>Bacillati</taxon>
        <taxon>Actinomycetota</taxon>
        <taxon>Actinomycetes</taxon>
        <taxon>Micromonosporales</taxon>
        <taxon>Micromonosporaceae</taxon>
        <taxon>Actinoplanes</taxon>
    </lineage>
</organism>